<dbReference type="InterPro" id="IPR029069">
    <property type="entry name" value="HotDog_dom_sf"/>
</dbReference>
<dbReference type="EMBL" id="BMGG01000003">
    <property type="protein sequence ID" value="GGC58477.1"/>
    <property type="molecule type" value="Genomic_DNA"/>
</dbReference>
<reference evidence="1" key="2">
    <citation type="submission" date="2020-09" db="EMBL/GenBank/DDBJ databases">
        <authorList>
            <person name="Sun Q."/>
            <person name="Zhou Y."/>
        </authorList>
    </citation>
    <scope>NUCLEOTIDE SEQUENCE</scope>
    <source>
        <strain evidence="1">CGMCC 1.12919</strain>
    </source>
</reference>
<dbReference type="Pfam" id="PF13279">
    <property type="entry name" value="4HBT_2"/>
    <property type="match status" value="1"/>
</dbReference>
<sequence length="147" mass="16277">MKKPDSTRLDPAIYPYAIEVSTRFGDMDANRHLNNVAYARFFEEARVRFNADLLNGSDGERLPEFAEHRIVVAAVQIAYLHEGRYGPLVKIGIGVSRIGNRSFEMAAAAFQDGLCIATHDVVIAASSGREGVPGTLKVKLEERMLRL</sequence>
<accession>A0A916U339</accession>
<keyword evidence="2" id="KW-1185">Reference proteome</keyword>
<dbReference type="RefSeq" id="WP_188608719.1">
    <property type="nucleotide sequence ID" value="NZ_BMGG01000003.1"/>
</dbReference>
<organism evidence="1 2">
    <name type="scientific">Chelatococcus reniformis</name>
    <dbReference type="NCBI Taxonomy" id="1494448"/>
    <lineage>
        <taxon>Bacteria</taxon>
        <taxon>Pseudomonadati</taxon>
        <taxon>Pseudomonadota</taxon>
        <taxon>Alphaproteobacteria</taxon>
        <taxon>Hyphomicrobiales</taxon>
        <taxon>Chelatococcaceae</taxon>
        <taxon>Chelatococcus</taxon>
    </lineage>
</organism>
<dbReference type="AlphaFoldDB" id="A0A916U339"/>
<gene>
    <name evidence="1" type="ORF">GCM10010994_16760</name>
</gene>
<comment type="caution">
    <text evidence="1">The sequence shown here is derived from an EMBL/GenBank/DDBJ whole genome shotgun (WGS) entry which is preliminary data.</text>
</comment>
<dbReference type="Proteomes" id="UP000637002">
    <property type="component" value="Unassembled WGS sequence"/>
</dbReference>
<proteinExistence type="predicted"/>
<reference evidence="1" key="1">
    <citation type="journal article" date="2014" name="Int. J. Syst. Evol. Microbiol.">
        <title>Complete genome sequence of Corynebacterium casei LMG S-19264T (=DSM 44701T), isolated from a smear-ripened cheese.</title>
        <authorList>
            <consortium name="US DOE Joint Genome Institute (JGI-PGF)"/>
            <person name="Walter F."/>
            <person name="Albersmeier A."/>
            <person name="Kalinowski J."/>
            <person name="Ruckert C."/>
        </authorList>
    </citation>
    <scope>NUCLEOTIDE SEQUENCE</scope>
    <source>
        <strain evidence="1">CGMCC 1.12919</strain>
    </source>
</reference>
<evidence type="ECO:0000313" key="1">
    <source>
        <dbReference type="EMBL" id="GGC58477.1"/>
    </source>
</evidence>
<evidence type="ECO:0000313" key="2">
    <source>
        <dbReference type="Proteomes" id="UP000637002"/>
    </source>
</evidence>
<protein>
    <recommendedName>
        <fullName evidence="3">Thioesterase</fullName>
    </recommendedName>
</protein>
<dbReference type="SUPFAM" id="SSF54637">
    <property type="entry name" value="Thioesterase/thiol ester dehydrase-isomerase"/>
    <property type="match status" value="1"/>
</dbReference>
<dbReference type="Gene3D" id="3.10.129.10">
    <property type="entry name" value="Hotdog Thioesterase"/>
    <property type="match status" value="1"/>
</dbReference>
<dbReference type="CDD" id="cd00586">
    <property type="entry name" value="4HBT"/>
    <property type="match status" value="1"/>
</dbReference>
<evidence type="ECO:0008006" key="3">
    <source>
        <dbReference type="Google" id="ProtNLM"/>
    </source>
</evidence>
<name>A0A916U339_9HYPH</name>